<proteinExistence type="predicted"/>
<evidence type="ECO:0000313" key="2">
    <source>
        <dbReference type="EMBL" id="RCW45215.1"/>
    </source>
</evidence>
<reference evidence="2 3" key="1">
    <citation type="submission" date="2018-07" db="EMBL/GenBank/DDBJ databases">
        <title>Genomic Encyclopedia of Type Strains, Phase III (KMG-III): the genomes of soil and plant-associated and newly described type strains.</title>
        <authorList>
            <person name="Whitman W."/>
        </authorList>
    </citation>
    <scope>NUCLEOTIDE SEQUENCE [LARGE SCALE GENOMIC DNA]</scope>
    <source>
        <strain evidence="2 3">CECT 8575</strain>
    </source>
</reference>
<feature type="transmembrane region" description="Helical" evidence="1">
    <location>
        <begin position="62"/>
        <end position="81"/>
    </location>
</feature>
<dbReference type="AlphaFoldDB" id="A0A368VTY3"/>
<accession>A0A368VTY3</accession>
<name>A0A368VTY3_9ACTN</name>
<sequence>MNIPESGSERLGPSKGRRQVARAFDVRMVIAALFGIYGVIVTIMGLVATSPEEIEQAAGVNINLWSGIGMLVFAALFGLWVRLRPLVVPDESQGESSSR</sequence>
<evidence type="ECO:0000313" key="3">
    <source>
        <dbReference type="Proteomes" id="UP000253495"/>
    </source>
</evidence>
<dbReference type="Proteomes" id="UP000253495">
    <property type="component" value="Unassembled WGS sequence"/>
</dbReference>
<feature type="transmembrane region" description="Helical" evidence="1">
    <location>
        <begin position="28"/>
        <end position="50"/>
    </location>
</feature>
<keyword evidence="1" id="KW-0472">Membrane</keyword>
<keyword evidence="1" id="KW-0812">Transmembrane</keyword>
<keyword evidence="1" id="KW-1133">Transmembrane helix</keyword>
<organism evidence="2 3">
    <name type="scientific">Halopolyspora algeriensis</name>
    <dbReference type="NCBI Taxonomy" id="1500506"/>
    <lineage>
        <taxon>Bacteria</taxon>
        <taxon>Bacillati</taxon>
        <taxon>Actinomycetota</taxon>
        <taxon>Actinomycetes</taxon>
        <taxon>Actinomycetes incertae sedis</taxon>
        <taxon>Halopolyspora</taxon>
    </lineage>
</organism>
<dbReference type="EMBL" id="QPJC01000003">
    <property type="protein sequence ID" value="RCW45215.1"/>
    <property type="molecule type" value="Genomic_DNA"/>
</dbReference>
<gene>
    <name evidence="2" type="ORF">DFQ14_103181</name>
</gene>
<dbReference type="RefSeq" id="WP_179951515.1">
    <property type="nucleotide sequence ID" value="NZ_QPJC01000003.1"/>
</dbReference>
<comment type="caution">
    <text evidence="2">The sequence shown here is derived from an EMBL/GenBank/DDBJ whole genome shotgun (WGS) entry which is preliminary data.</text>
</comment>
<evidence type="ECO:0000256" key="1">
    <source>
        <dbReference type="SAM" id="Phobius"/>
    </source>
</evidence>
<protein>
    <submittedName>
        <fullName evidence="2">Uncharacterized protein</fullName>
    </submittedName>
</protein>
<keyword evidence="3" id="KW-1185">Reference proteome</keyword>